<dbReference type="Pfam" id="PF03360">
    <property type="entry name" value="Glyco_transf_43"/>
    <property type="match status" value="1"/>
</dbReference>
<evidence type="ECO:0000256" key="14">
    <source>
        <dbReference type="RuleBase" id="RU363127"/>
    </source>
</evidence>
<feature type="active site" description="Proton donor/acceptor" evidence="11">
    <location>
        <position position="278"/>
    </location>
</feature>
<keyword evidence="12 14" id="KW-0479">Metal-binding</keyword>
<keyword evidence="9" id="KW-0325">Glycoprotein</keyword>
<protein>
    <recommendedName>
        <fullName evidence="3 14">Galactosylgalactosylxylosylprotein 3-beta-glucuronosyltransferase</fullName>
        <ecNumber evidence="3 14">2.4.1.135</ecNumber>
    </recommendedName>
</protein>
<name>A0AAF5DB45_STRER</name>
<organism evidence="15 16">
    <name type="scientific">Strongyloides stercoralis</name>
    <name type="common">Threadworm</name>
    <dbReference type="NCBI Taxonomy" id="6248"/>
    <lineage>
        <taxon>Eukaryota</taxon>
        <taxon>Metazoa</taxon>
        <taxon>Ecdysozoa</taxon>
        <taxon>Nematoda</taxon>
        <taxon>Chromadorea</taxon>
        <taxon>Rhabditida</taxon>
        <taxon>Tylenchina</taxon>
        <taxon>Panagrolaimomorpha</taxon>
        <taxon>Strongyloidoidea</taxon>
        <taxon>Strongyloididae</taxon>
        <taxon>Strongyloides</taxon>
    </lineage>
</organism>
<dbReference type="SUPFAM" id="SSF53448">
    <property type="entry name" value="Nucleotide-diphospho-sugar transferases"/>
    <property type="match status" value="1"/>
</dbReference>
<dbReference type="AlphaFoldDB" id="A0AAF5DB45"/>
<sequence>MIRILSKKLISVLLGAIVLSIILFLEIANISTSNYVFPLLTEQDDTMSYDYDNIKSNKTFFFNNNIINPMKTKIIVITPTYKRPERLADITTMANTLAHIQNLFWIIVEDGNSFSSGVEALVKRLNFNYTYLLAPNPKGYPSKGWYQRDFAIEWLEQNKHVIKKSNEHCVIYFGDDDNSYDIRLFNEHIRSVKRAGIWAVGRIMLVFNFLIFMIGLLGSMVVESPLETDNVLSGWYTNYLPNRKWGTDMASFAISLDLLLLKKPRFGNGCKWGNDKPEPCFLEKLDLQWKDFELKGFENDPNIYYREVYVWHTKTLPRSFTKKFGPYNYFVEYGNSQV</sequence>
<comment type="pathway">
    <text evidence="14">Protein modification; protein glycosylation.</text>
</comment>
<dbReference type="GO" id="GO:0005975">
    <property type="term" value="P:carbohydrate metabolic process"/>
    <property type="evidence" value="ECO:0007669"/>
    <property type="project" value="TreeGrafter"/>
</dbReference>
<keyword evidence="7 14" id="KW-1133">Transmembrane helix</keyword>
<evidence type="ECO:0000256" key="7">
    <source>
        <dbReference type="ARBA" id="ARBA00022989"/>
    </source>
</evidence>
<keyword evidence="14" id="KW-0333">Golgi apparatus</keyword>
<dbReference type="GO" id="GO:0015018">
    <property type="term" value="F:galactosylgalactosylxylosylprotein 3-beta-glucuronosyltransferase activity"/>
    <property type="evidence" value="ECO:0007669"/>
    <property type="project" value="UniProtKB-UniRule"/>
</dbReference>
<dbReference type="Proteomes" id="UP000035681">
    <property type="component" value="Unplaced"/>
</dbReference>
<comment type="catalytic activity">
    <reaction evidence="10 14">
        <text>3-O-(beta-D-galactosyl-(1-&gt;3)-beta-D-galactosyl-(1-&gt;4)-beta-D-xylosyl)-L-seryl-[protein] + UDP-alpha-D-glucuronate = 3-O-(beta-D-GlcA-(1-&gt;3)-beta-D-Gal-(1-&gt;3)-beta-D-Gal-(1-&gt;4)-beta-D-Xyl)-L-seryl-[protein] + UDP + H(+)</text>
        <dbReference type="Rhea" id="RHEA:24168"/>
        <dbReference type="Rhea" id="RHEA-COMP:12571"/>
        <dbReference type="Rhea" id="RHEA-COMP:12573"/>
        <dbReference type="ChEBI" id="CHEBI:15378"/>
        <dbReference type="ChEBI" id="CHEBI:58052"/>
        <dbReference type="ChEBI" id="CHEBI:58223"/>
        <dbReference type="ChEBI" id="CHEBI:132090"/>
        <dbReference type="ChEBI" id="CHEBI:132093"/>
        <dbReference type="EC" id="2.4.1.135"/>
    </reaction>
</comment>
<accession>A0AAF5DB45</accession>
<dbReference type="InterPro" id="IPR029044">
    <property type="entry name" value="Nucleotide-diphossugar_trans"/>
</dbReference>
<comment type="cofactor">
    <cofactor evidence="12 14">
        <name>Mn(2+)</name>
        <dbReference type="ChEBI" id="CHEBI:29035"/>
    </cofactor>
</comment>
<evidence type="ECO:0000256" key="6">
    <source>
        <dbReference type="ARBA" id="ARBA00022968"/>
    </source>
</evidence>
<dbReference type="EC" id="2.4.1.135" evidence="3 14"/>
<dbReference type="WBParaSite" id="TCONS_00008849.p1">
    <property type="protein sequence ID" value="TCONS_00008849.p1"/>
    <property type="gene ID" value="XLOC_006725"/>
</dbReference>
<evidence type="ECO:0000256" key="3">
    <source>
        <dbReference type="ARBA" id="ARBA00012641"/>
    </source>
</evidence>
<evidence type="ECO:0000256" key="10">
    <source>
        <dbReference type="ARBA" id="ARBA00047979"/>
    </source>
</evidence>
<keyword evidence="12 14" id="KW-0464">Manganese</keyword>
<feature type="transmembrane region" description="Helical" evidence="14">
    <location>
        <begin position="195"/>
        <end position="217"/>
    </location>
</feature>
<evidence type="ECO:0000256" key="11">
    <source>
        <dbReference type="PIRSR" id="PIRSR605027-1"/>
    </source>
</evidence>
<evidence type="ECO:0000313" key="15">
    <source>
        <dbReference type="Proteomes" id="UP000035681"/>
    </source>
</evidence>
<keyword evidence="6 14" id="KW-0735">Signal-anchor</keyword>
<feature type="site" description="Interaction with galactose moiety of substrate glycoprotein" evidence="13">
    <location>
        <position position="223"/>
    </location>
</feature>
<reference evidence="16" key="1">
    <citation type="submission" date="2024-02" db="UniProtKB">
        <authorList>
            <consortium name="WormBaseParasite"/>
        </authorList>
    </citation>
    <scope>IDENTIFICATION</scope>
</reference>
<keyword evidence="4 14" id="KW-0808">Transferase</keyword>
<proteinExistence type="inferred from homology"/>
<dbReference type="Gene3D" id="3.90.550.10">
    <property type="entry name" value="Spore Coat Polysaccharide Biosynthesis Protein SpsA, Chain A"/>
    <property type="match status" value="1"/>
</dbReference>
<evidence type="ECO:0000256" key="12">
    <source>
        <dbReference type="PIRSR" id="PIRSR605027-3"/>
    </source>
</evidence>
<evidence type="ECO:0000256" key="2">
    <source>
        <dbReference type="ARBA" id="ARBA00007706"/>
    </source>
</evidence>
<dbReference type="PANTHER" id="PTHR10896">
    <property type="entry name" value="GALACTOSYLGALACTOSYLXYLOSYLPROTEIN 3-BETA-GLUCURONOSYLTRANSFERASE BETA-1,3-GLUCURONYLTRANSFERASE"/>
    <property type="match status" value="1"/>
</dbReference>
<comment type="subcellular location">
    <subcellularLocation>
        <location evidence="14">Golgi apparatus membrane</location>
        <topology evidence="14">Single-pass type II membrane protein</topology>
    </subcellularLocation>
    <subcellularLocation>
        <location evidence="1">Membrane</location>
        <topology evidence="1">Single-pass type II membrane protein</topology>
    </subcellularLocation>
</comment>
<dbReference type="GO" id="GO:0046872">
    <property type="term" value="F:metal ion binding"/>
    <property type="evidence" value="ECO:0007669"/>
    <property type="project" value="UniProtKB-KW"/>
</dbReference>
<evidence type="ECO:0000256" key="13">
    <source>
        <dbReference type="PIRSR" id="PIRSR605027-4"/>
    </source>
</evidence>
<feature type="binding site" evidence="12">
    <location>
        <position position="177"/>
    </location>
    <ligand>
        <name>Mn(2+)</name>
        <dbReference type="ChEBI" id="CHEBI:29035"/>
    </ligand>
</feature>
<dbReference type="GO" id="GO:0050650">
    <property type="term" value="P:chondroitin sulfate proteoglycan biosynthetic process"/>
    <property type="evidence" value="ECO:0007669"/>
    <property type="project" value="TreeGrafter"/>
</dbReference>
<comment type="similarity">
    <text evidence="2 14">Belongs to the glycosyltransferase 43 family.</text>
</comment>
<evidence type="ECO:0000256" key="4">
    <source>
        <dbReference type="ARBA" id="ARBA00022679"/>
    </source>
</evidence>
<keyword evidence="8 14" id="KW-0472">Membrane</keyword>
<evidence type="ECO:0000256" key="5">
    <source>
        <dbReference type="ARBA" id="ARBA00022692"/>
    </source>
</evidence>
<dbReference type="GO" id="GO:0000139">
    <property type="term" value="C:Golgi membrane"/>
    <property type="evidence" value="ECO:0007669"/>
    <property type="project" value="UniProtKB-SubCell"/>
</dbReference>
<evidence type="ECO:0000313" key="16">
    <source>
        <dbReference type="WBParaSite" id="TCONS_00008849.p1"/>
    </source>
</evidence>
<keyword evidence="5 14" id="KW-0812">Transmembrane</keyword>
<evidence type="ECO:0000256" key="9">
    <source>
        <dbReference type="ARBA" id="ARBA00023180"/>
    </source>
</evidence>
<dbReference type="PANTHER" id="PTHR10896:SF30">
    <property type="entry name" value="GALACTOSYLGALACTOSYLXYLOSYLPROTEIN 3-BETA-GLUCURONOSYLTRANSFERASE"/>
    <property type="match status" value="1"/>
</dbReference>
<keyword evidence="15" id="KW-1185">Reference proteome</keyword>
<dbReference type="InterPro" id="IPR005027">
    <property type="entry name" value="Glyco_trans_43"/>
</dbReference>
<evidence type="ECO:0000256" key="1">
    <source>
        <dbReference type="ARBA" id="ARBA00004606"/>
    </source>
</evidence>
<evidence type="ECO:0000256" key="8">
    <source>
        <dbReference type="ARBA" id="ARBA00023136"/>
    </source>
</evidence>